<feature type="domain" description="Serine aminopeptidase S33" evidence="1">
    <location>
        <begin position="267"/>
        <end position="359"/>
    </location>
</feature>
<dbReference type="SUPFAM" id="SSF53474">
    <property type="entry name" value="alpha/beta-Hydrolases"/>
    <property type="match status" value="1"/>
</dbReference>
<reference evidence="2" key="1">
    <citation type="journal article" date="2023" name="G3 (Bethesda)">
        <title>Whole genome assembly and annotation of the endangered Caribbean coral Acropora cervicornis.</title>
        <authorList>
            <person name="Selwyn J.D."/>
            <person name="Vollmer S.V."/>
        </authorList>
    </citation>
    <scope>NUCLEOTIDE SEQUENCE</scope>
    <source>
        <strain evidence="2">K2</strain>
    </source>
</reference>
<dbReference type="AlphaFoldDB" id="A0AAD9VEC6"/>
<keyword evidence="3" id="KW-1185">Reference proteome</keyword>
<gene>
    <name evidence="2" type="ORF">P5673_004055</name>
</gene>
<name>A0AAD9VEC6_ACRCE</name>
<dbReference type="InterPro" id="IPR051044">
    <property type="entry name" value="MAG_DAG_Lipase"/>
</dbReference>
<evidence type="ECO:0000259" key="1">
    <source>
        <dbReference type="Pfam" id="PF12146"/>
    </source>
</evidence>
<dbReference type="PANTHER" id="PTHR11614">
    <property type="entry name" value="PHOSPHOLIPASE-RELATED"/>
    <property type="match status" value="1"/>
</dbReference>
<dbReference type="InterPro" id="IPR029058">
    <property type="entry name" value="AB_hydrolase_fold"/>
</dbReference>
<protein>
    <submittedName>
        <fullName evidence="2">Monoglyceride lipase</fullName>
    </submittedName>
</protein>
<reference evidence="2" key="2">
    <citation type="journal article" date="2023" name="Science">
        <title>Genomic signatures of disease resistance in endangered staghorn corals.</title>
        <authorList>
            <person name="Vollmer S.V."/>
            <person name="Selwyn J.D."/>
            <person name="Despard B.A."/>
            <person name="Roesel C.L."/>
        </authorList>
    </citation>
    <scope>NUCLEOTIDE SEQUENCE</scope>
    <source>
        <strain evidence="2">K2</strain>
    </source>
</reference>
<proteinExistence type="predicted"/>
<organism evidence="2 3">
    <name type="scientific">Acropora cervicornis</name>
    <name type="common">Staghorn coral</name>
    <dbReference type="NCBI Taxonomy" id="6130"/>
    <lineage>
        <taxon>Eukaryota</taxon>
        <taxon>Metazoa</taxon>
        <taxon>Cnidaria</taxon>
        <taxon>Anthozoa</taxon>
        <taxon>Hexacorallia</taxon>
        <taxon>Scleractinia</taxon>
        <taxon>Astrocoeniina</taxon>
        <taxon>Acroporidae</taxon>
        <taxon>Acropora</taxon>
    </lineage>
</organism>
<evidence type="ECO:0000313" key="3">
    <source>
        <dbReference type="Proteomes" id="UP001249851"/>
    </source>
</evidence>
<feature type="domain" description="Serine aminopeptidase S33" evidence="1">
    <location>
        <begin position="31"/>
        <end position="196"/>
    </location>
</feature>
<dbReference type="EMBL" id="JARQWQ010000006">
    <property type="protein sequence ID" value="KAK2571458.1"/>
    <property type="molecule type" value="Genomic_DNA"/>
</dbReference>
<evidence type="ECO:0000313" key="2">
    <source>
        <dbReference type="EMBL" id="KAK2571458.1"/>
    </source>
</evidence>
<dbReference type="Gene3D" id="3.40.50.1820">
    <property type="entry name" value="alpha/beta hydrolase"/>
    <property type="match status" value="2"/>
</dbReference>
<dbReference type="Proteomes" id="UP001249851">
    <property type="component" value="Unassembled WGS sequence"/>
</dbReference>
<sequence>MSRKVLSEENSFKNADGQKIFTKYWKPIGEKARALIFIAHGFGEHCSRYETLGTALAEEGFLAFSHDHSKYLILPVKAILGHGRSEGERAQIQDFSYYVRDVFTHIDQVAAENTGIPIFMFGHSMGGPITILSIFKRPSFFAGAIFSAPAIKSDPNKASTLMIFLGRIAAYIAPSYQLLPPIDPSLLTRNPVEIETDECRTSNLRQFRVSSMKIAGHQYCDLSWFNALVNSFQQDAQKTFAWEAIANSDLNEQNTNENTSYDTYVTRFLRHSKTAEKYANDPLVWHEGMKAKWTAQILEVMGEIQKGVSNITIPYLLLHGDDDRVVLIDGSHFLHDNSPSTDKTFKVYKDGRHELLNETKETADQVLQEILDWLKRKLA</sequence>
<comment type="caution">
    <text evidence="2">The sequence shown here is derived from an EMBL/GenBank/DDBJ whole genome shotgun (WGS) entry which is preliminary data.</text>
</comment>
<dbReference type="FunFam" id="3.40.50.1820:FF:000117">
    <property type="entry name" value="Monoglyceride lipase, putative"/>
    <property type="match status" value="1"/>
</dbReference>
<dbReference type="InterPro" id="IPR022742">
    <property type="entry name" value="Hydrolase_4"/>
</dbReference>
<accession>A0AAD9VEC6</accession>
<dbReference type="Pfam" id="PF12146">
    <property type="entry name" value="Hydrolase_4"/>
    <property type="match status" value="2"/>
</dbReference>